<feature type="domain" description="Elp3/MiaA/NifB-like radical SAM core" evidence="6">
    <location>
        <begin position="267"/>
        <end position="481"/>
    </location>
</feature>
<keyword evidence="4" id="KW-0408">Iron</keyword>
<reference evidence="7 8" key="1">
    <citation type="submission" date="2019-06" db="EMBL/GenBank/DDBJ databases">
        <authorList>
            <person name="Li M."/>
        </authorList>
    </citation>
    <scope>NUCLEOTIDE SEQUENCE [LARGE SCALE GENOMIC DNA]</scope>
    <source>
        <strain evidence="7 8">BGMRC2036</strain>
    </source>
</reference>
<dbReference type="AlphaFoldDB" id="A0A506U1I2"/>
<dbReference type="InterPro" id="IPR023404">
    <property type="entry name" value="rSAM_horseshoe"/>
</dbReference>
<dbReference type="Gene3D" id="3.80.30.20">
    <property type="entry name" value="tm_1862 like domain"/>
    <property type="match status" value="1"/>
</dbReference>
<dbReference type="InterPro" id="IPR007197">
    <property type="entry name" value="rSAM"/>
</dbReference>
<dbReference type="GO" id="GO:0003824">
    <property type="term" value="F:catalytic activity"/>
    <property type="evidence" value="ECO:0007669"/>
    <property type="project" value="InterPro"/>
</dbReference>
<evidence type="ECO:0000256" key="3">
    <source>
        <dbReference type="ARBA" id="ARBA00022723"/>
    </source>
</evidence>
<sequence length="653" mass="72250">MNRIDVALVNPPFWPALHSSLALGLLQGGLEARGYRTRQFSLYLDLVERLGIDPYLKIGELPGVSFFLGDWVFAEAVFGPDATRDEAYFAYARQPDRPDRKVQPLPEALLHLARDLRDEVPAMIARWADALVASGARIFAFSNVFQQAVAGIAVARALKQRLPDCLIVFGGANCEGPAGRVLIEAFGAVDVVVNGEGDLALPAIVKAFLEGKRAEIARIPGCITSETPSDRTVPAQAITCLDDLPEPVYRDLYADLAARGLSETLQPSLVFETSRGCWWGAKHHCTFCGINAERMAFRAKSPETALRQLKNAVKAHRPDRIFTSDNIMDVKYLETFVPMLAEAGLDLDIYYELKSNLKRQYLATFREAGILSIQPGIEALDDDILALIDKGAHAGQHVRLLKGCDEEALECNWNLLFGFPGERAPAYQRTLALLPLLTHLPPPADFTRFVLLRFSPYFERGANYGIKNIIPDPAYRHVYALDDRQLHDLAYYFTFQHDAADANLLPALFEKLSAAVAEWKKAYHYTMLMAGEGEDGELLVLDTRDCAASLRHRLDRATATVARAIRDGATPAKLFEKLEGALSKPEIAAALETLTASKMIAHVSGQYIFLPVEIDAYAIGGRQAMPALRAFKRDAFYKAFPEIAPFKSRRLSA</sequence>
<dbReference type="SFLD" id="SFLDF00324">
    <property type="entry name" value="bacteriocin_maturation"/>
    <property type="match status" value="1"/>
</dbReference>
<dbReference type="NCBIfam" id="TIGR03975">
    <property type="entry name" value="rSAM_ocin_1"/>
    <property type="match status" value="1"/>
</dbReference>
<evidence type="ECO:0000313" key="8">
    <source>
        <dbReference type="Proteomes" id="UP000318801"/>
    </source>
</evidence>
<evidence type="ECO:0000259" key="6">
    <source>
        <dbReference type="SMART" id="SM00729"/>
    </source>
</evidence>
<dbReference type="RefSeq" id="WP_141150371.1">
    <property type="nucleotide sequence ID" value="NZ_VHLG01000013.1"/>
</dbReference>
<dbReference type="Gene3D" id="3.40.50.280">
    <property type="entry name" value="Cobalamin-binding domain"/>
    <property type="match status" value="1"/>
</dbReference>
<dbReference type="InterPro" id="IPR058240">
    <property type="entry name" value="rSAM_sf"/>
</dbReference>
<dbReference type="SFLD" id="SFLDG01082">
    <property type="entry name" value="B12-binding_domain_containing"/>
    <property type="match status" value="1"/>
</dbReference>
<dbReference type="PANTHER" id="PTHR43409">
    <property type="entry name" value="ANAEROBIC MAGNESIUM-PROTOPORPHYRIN IX MONOMETHYL ESTER CYCLASE-RELATED"/>
    <property type="match status" value="1"/>
</dbReference>
<evidence type="ECO:0000313" key="7">
    <source>
        <dbReference type="EMBL" id="TPW28213.1"/>
    </source>
</evidence>
<accession>A0A506U1I2</accession>
<dbReference type="GO" id="GO:0051536">
    <property type="term" value="F:iron-sulfur cluster binding"/>
    <property type="evidence" value="ECO:0007669"/>
    <property type="project" value="UniProtKB-KW"/>
</dbReference>
<keyword evidence="2" id="KW-0949">S-adenosyl-L-methionine</keyword>
<organism evidence="7 8">
    <name type="scientific">Martelella alba</name>
    <dbReference type="NCBI Taxonomy" id="2590451"/>
    <lineage>
        <taxon>Bacteria</taxon>
        <taxon>Pseudomonadati</taxon>
        <taxon>Pseudomonadota</taxon>
        <taxon>Alphaproteobacteria</taxon>
        <taxon>Hyphomicrobiales</taxon>
        <taxon>Aurantimonadaceae</taxon>
        <taxon>Martelella</taxon>
    </lineage>
</organism>
<dbReference type="SFLD" id="SFLDS00029">
    <property type="entry name" value="Radical_SAM"/>
    <property type="match status" value="1"/>
</dbReference>
<proteinExistence type="predicted"/>
<comment type="caution">
    <text evidence="7">The sequence shown here is derived from an EMBL/GenBank/DDBJ whole genome shotgun (WGS) entry which is preliminary data.</text>
</comment>
<dbReference type="SUPFAM" id="SSF102114">
    <property type="entry name" value="Radical SAM enzymes"/>
    <property type="match status" value="1"/>
</dbReference>
<dbReference type="InterPro" id="IPR023984">
    <property type="entry name" value="rSAM_ocin_1"/>
</dbReference>
<name>A0A506U1I2_9HYPH</name>
<evidence type="ECO:0000256" key="4">
    <source>
        <dbReference type="ARBA" id="ARBA00023004"/>
    </source>
</evidence>
<keyword evidence="8" id="KW-1185">Reference proteome</keyword>
<gene>
    <name evidence="7" type="ORF">FJU08_17680</name>
</gene>
<protein>
    <submittedName>
        <fullName evidence="7">RiPP maturation radical SAM protein 1</fullName>
    </submittedName>
</protein>
<dbReference type="PANTHER" id="PTHR43409:SF7">
    <property type="entry name" value="BLL1977 PROTEIN"/>
    <property type="match status" value="1"/>
</dbReference>
<dbReference type="InterPro" id="IPR006638">
    <property type="entry name" value="Elp3/MiaA/NifB-like_rSAM"/>
</dbReference>
<dbReference type="SMART" id="SM00729">
    <property type="entry name" value="Elp3"/>
    <property type="match status" value="1"/>
</dbReference>
<keyword evidence="5" id="KW-0411">Iron-sulfur</keyword>
<dbReference type="Proteomes" id="UP000318801">
    <property type="component" value="Unassembled WGS sequence"/>
</dbReference>
<evidence type="ECO:0000256" key="5">
    <source>
        <dbReference type="ARBA" id="ARBA00023014"/>
    </source>
</evidence>
<dbReference type="Pfam" id="PF04055">
    <property type="entry name" value="Radical_SAM"/>
    <property type="match status" value="1"/>
</dbReference>
<dbReference type="OrthoDB" id="9801424at2"/>
<dbReference type="GO" id="GO:0005829">
    <property type="term" value="C:cytosol"/>
    <property type="evidence" value="ECO:0007669"/>
    <property type="project" value="TreeGrafter"/>
</dbReference>
<dbReference type="EMBL" id="VHLG01000013">
    <property type="protein sequence ID" value="TPW28213.1"/>
    <property type="molecule type" value="Genomic_DNA"/>
</dbReference>
<keyword evidence="3" id="KW-0479">Metal-binding</keyword>
<dbReference type="GO" id="GO:0046872">
    <property type="term" value="F:metal ion binding"/>
    <property type="evidence" value="ECO:0007669"/>
    <property type="project" value="UniProtKB-KW"/>
</dbReference>
<evidence type="ECO:0000256" key="1">
    <source>
        <dbReference type="ARBA" id="ARBA00001966"/>
    </source>
</evidence>
<evidence type="ECO:0000256" key="2">
    <source>
        <dbReference type="ARBA" id="ARBA00022691"/>
    </source>
</evidence>
<dbReference type="InterPro" id="IPR051198">
    <property type="entry name" value="BchE-like"/>
</dbReference>
<comment type="cofactor">
    <cofactor evidence="1">
        <name>[4Fe-4S] cluster</name>
        <dbReference type="ChEBI" id="CHEBI:49883"/>
    </cofactor>
</comment>